<accession>A0A645A082</accession>
<comment type="caution">
    <text evidence="2">The sequence shown here is derived from an EMBL/GenBank/DDBJ whole genome shotgun (WGS) entry which is preliminary data.</text>
</comment>
<dbReference type="AlphaFoldDB" id="A0A645A082"/>
<name>A0A645A082_9ZZZZ</name>
<evidence type="ECO:0000256" key="1">
    <source>
        <dbReference type="SAM" id="MobiDB-lite"/>
    </source>
</evidence>
<gene>
    <name evidence="2" type="ORF">SDC9_93014</name>
</gene>
<dbReference type="EMBL" id="VSSQ01011228">
    <property type="protein sequence ID" value="MPM46316.1"/>
    <property type="molecule type" value="Genomic_DNA"/>
</dbReference>
<feature type="region of interest" description="Disordered" evidence="1">
    <location>
        <begin position="171"/>
        <end position="204"/>
    </location>
</feature>
<organism evidence="2">
    <name type="scientific">bioreactor metagenome</name>
    <dbReference type="NCBI Taxonomy" id="1076179"/>
    <lineage>
        <taxon>unclassified sequences</taxon>
        <taxon>metagenomes</taxon>
        <taxon>ecological metagenomes</taxon>
    </lineage>
</organism>
<reference evidence="2" key="1">
    <citation type="submission" date="2019-08" db="EMBL/GenBank/DDBJ databases">
        <authorList>
            <person name="Kucharzyk K."/>
            <person name="Murdoch R.W."/>
            <person name="Higgins S."/>
            <person name="Loffler F."/>
        </authorList>
    </citation>
    <scope>NUCLEOTIDE SEQUENCE</scope>
</reference>
<evidence type="ECO:0000313" key="2">
    <source>
        <dbReference type="EMBL" id="MPM46316.1"/>
    </source>
</evidence>
<sequence length="261" mass="28943">MPIQVTILPPIYLKSTSSVSSSTSGSAPAALREQLFNQRMEGELKGALGTLQTLVADTNKAASDSTVIDDKLANFWQTYEEEEGFGRIFSDKKTQLRYNHNEKMGNLSYGVAELRREIERMPAGTDRDKAMAKLEAFNTSNRQSLEDGYKQALARLDKGKQPIIRPEIGLLSEEDGNNTPSLKVGGSSGGVQTDGDEEEFTLKPPRFRVPVEREVEDDDDNITFRPPSHFTPRNHVTELLSALEAQTQLVSQLSQRLGNRG</sequence>
<protein>
    <submittedName>
        <fullName evidence="2">Uncharacterized protein</fullName>
    </submittedName>
</protein>
<proteinExistence type="predicted"/>